<sequence length="690" mass="75976">MSSTYSGEGDGETPAETGTTLRVRLYDGESATITDAFFLKVPTASIDDGDLLDLRAEMAGSKAHREYALLRFCDNNGATVEDHWTAKEYLESIVEVEPQGTTIQTVFLKKATRRTPVGRTFPSSDQKRCTRHPADLRENEWAMLAQSNSLLYGFTITRGSPEKDAEHPRKDGKFSIRGIERAKLPAFRFKERKINAFELSNDLANDAIELRFCIPDFVVDDRSYVSVFDTGNQLQSTLAKASFSELDIKASTGSGVFGIEVGAFAGYGKTSRPGSPQVTMKASKELHVVHAFPRVTLNLDEHSLELTPQCADALKGVDDKASLTEFLRTFGEFFTTKVQLGGRLYASEEMTPADAASLQEAKQSMRATASASFNSSRNSGPVSARPGTGSSGQEGESPKSLARPLCWEASGGDPLLCSKCESDSTQSPQQEKVHHMIDILAKFPGREQLQSQIKDLPNKAPPQPPRFRLTLVDDVPRKRPLNLTAIPPSEFTIRRVAEVSNEPATESAWSDNWYGDYRPDPIPPEAGEVGEVGFWSFRWPEYDRLGLVNGNDDFEAYDVLYQFPYRLTGGDAETPLYVSSFLADRDKPSKVISNKLHCGLSIDSGDLLVFEDAAGDPNKHSKPIRAGALVTVRIIEVADSEKGYVSSGGDDLRTGDDDTRSPITTLGPREDAIVFRYQPIEQRPREGRGR</sequence>
<gene>
    <name evidence="3" type="ORF">PG996_009153</name>
</gene>
<dbReference type="Pfam" id="PF01823">
    <property type="entry name" value="MACPF"/>
    <property type="match status" value="1"/>
</dbReference>
<comment type="caution">
    <text evidence="3">The sequence shown here is derived from an EMBL/GenBank/DDBJ whole genome shotgun (WGS) entry which is preliminary data.</text>
</comment>
<feature type="domain" description="MACPF" evidence="2">
    <location>
        <begin position="297"/>
        <end position="397"/>
    </location>
</feature>
<feature type="compositionally biased region" description="Basic and acidic residues" evidence="1">
    <location>
        <begin position="650"/>
        <end position="660"/>
    </location>
</feature>
<feature type="region of interest" description="Disordered" evidence="1">
    <location>
        <begin position="643"/>
        <end position="690"/>
    </location>
</feature>
<dbReference type="EMBL" id="JAQQWM010000006">
    <property type="protein sequence ID" value="KAK8059223.1"/>
    <property type="molecule type" value="Genomic_DNA"/>
</dbReference>
<dbReference type="InterPro" id="IPR020864">
    <property type="entry name" value="MACPF"/>
</dbReference>
<dbReference type="Proteomes" id="UP001446871">
    <property type="component" value="Unassembled WGS sequence"/>
</dbReference>
<evidence type="ECO:0000313" key="3">
    <source>
        <dbReference type="EMBL" id="KAK8059223.1"/>
    </source>
</evidence>
<feature type="compositionally biased region" description="Polar residues" evidence="1">
    <location>
        <begin position="360"/>
        <end position="381"/>
    </location>
</feature>
<evidence type="ECO:0000259" key="2">
    <source>
        <dbReference type="Pfam" id="PF01823"/>
    </source>
</evidence>
<name>A0ABR1UMV4_9PEZI</name>
<proteinExistence type="predicted"/>
<feature type="region of interest" description="Disordered" evidence="1">
    <location>
        <begin position="355"/>
        <end position="400"/>
    </location>
</feature>
<protein>
    <recommendedName>
        <fullName evidence="2">MACPF domain-containing protein</fullName>
    </recommendedName>
</protein>
<evidence type="ECO:0000313" key="4">
    <source>
        <dbReference type="Proteomes" id="UP001446871"/>
    </source>
</evidence>
<organism evidence="3 4">
    <name type="scientific">Apiospora saccharicola</name>
    <dbReference type="NCBI Taxonomy" id="335842"/>
    <lineage>
        <taxon>Eukaryota</taxon>
        <taxon>Fungi</taxon>
        <taxon>Dikarya</taxon>
        <taxon>Ascomycota</taxon>
        <taxon>Pezizomycotina</taxon>
        <taxon>Sordariomycetes</taxon>
        <taxon>Xylariomycetidae</taxon>
        <taxon>Amphisphaeriales</taxon>
        <taxon>Apiosporaceae</taxon>
        <taxon>Apiospora</taxon>
    </lineage>
</organism>
<evidence type="ECO:0000256" key="1">
    <source>
        <dbReference type="SAM" id="MobiDB-lite"/>
    </source>
</evidence>
<accession>A0ABR1UMV4</accession>
<reference evidence="3 4" key="1">
    <citation type="submission" date="2023-01" db="EMBL/GenBank/DDBJ databases">
        <title>Analysis of 21 Apiospora genomes using comparative genomics revels a genus with tremendous synthesis potential of carbohydrate active enzymes and secondary metabolites.</title>
        <authorList>
            <person name="Sorensen T."/>
        </authorList>
    </citation>
    <scope>NUCLEOTIDE SEQUENCE [LARGE SCALE GENOMIC DNA]</scope>
    <source>
        <strain evidence="3 4">CBS 83171</strain>
    </source>
</reference>
<keyword evidence="4" id="KW-1185">Reference proteome</keyword>